<dbReference type="EMBL" id="GGFJ01013647">
    <property type="protein sequence ID" value="MBW62788.1"/>
    <property type="molecule type" value="Transcribed_RNA"/>
</dbReference>
<accession>A0A2M4CCW4</accession>
<dbReference type="AlphaFoldDB" id="A0A2M4CCW4"/>
<name>A0A2M4CCW4_9DIPT</name>
<protein>
    <submittedName>
        <fullName evidence="1">Putative secreted protein</fullName>
    </submittedName>
</protein>
<organism evidence="1">
    <name type="scientific">Anopheles marajoara</name>
    <dbReference type="NCBI Taxonomy" id="58244"/>
    <lineage>
        <taxon>Eukaryota</taxon>
        <taxon>Metazoa</taxon>
        <taxon>Ecdysozoa</taxon>
        <taxon>Arthropoda</taxon>
        <taxon>Hexapoda</taxon>
        <taxon>Insecta</taxon>
        <taxon>Pterygota</taxon>
        <taxon>Neoptera</taxon>
        <taxon>Endopterygota</taxon>
        <taxon>Diptera</taxon>
        <taxon>Nematocera</taxon>
        <taxon>Culicoidea</taxon>
        <taxon>Culicidae</taxon>
        <taxon>Anophelinae</taxon>
        <taxon>Anopheles</taxon>
    </lineage>
</organism>
<evidence type="ECO:0000313" key="1">
    <source>
        <dbReference type="EMBL" id="MBW62788.1"/>
    </source>
</evidence>
<reference evidence="1" key="1">
    <citation type="submission" date="2018-01" db="EMBL/GenBank/DDBJ databases">
        <title>An insight into the sialome of Amazonian anophelines.</title>
        <authorList>
            <person name="Ribeiro J.M."/>
            <person name="Scarpassa V."/>
            <person name="Calvo E."/>
        </authorList>
    </citation>
    <scope>NUCLEOTIDE SEQUENCE</scope>
    <source>
        <tissue evidence="1">Salivary glands</tissue>
    </source>
</reference>
<proteinExistence type="predicted"/>
<sequence>MFYIEFQHKIGCWNAWVLRVFLVLELCYATFLSSSNHCQCYLFDLNFVPFVTTFVTIVRTRRSGFTCSEAIIHLYSLAH</sequence>